<dbReference type="Proteomes" id="UP001346149">
    <property type="component" value="Unassembled WGS sequence"/>
</dbReference>
<reference evidence="1 2" key="1">
    <citation type="journal article" date="2023" name="Hortic Res">
        <title>Pangenome of water caltrop reveals structural variations and asymmetric subgenome divergence after allopolyploidization.</title>
        <authorList>
            <person name="Zhang X."/>
            <person name="Chen Y."/>
            <person name="Wang L."/>
            <person name="Yuan Y."/>
            <person name="Fang M."/>
            <person name="Shi L."/>
            <person name="Lu R."/>
            <person name="Comes H.P."/>
            <person name="Ma Y."/>
            <person name="Chen Y."/>
            <person name="Huang G."/>
            <person name="Zhou Y."/>
            <person name="Zheng Z."/>
            <person name="Qiu Y."/>
        </authorList>
    </citation>
    <scope>NUCLEOTIDE SEQUENCE [LARGE SCALE GENOMIC DNA]</scope>
    <source>
        <strain evidence="1">F231</strain>
    </source>
</reference>
<dbReference type="AlphaFoldDB" id="A0AAN7KRK2"/>
<evidence type="ECO:0000313" key="1">
    <source>
        <dbReference type="EMBL" id="KAK4771926.1"/>
    </source>
</evidence>
<dbReference type="EMBL" id="JAXQNO010000020">
    <property type="protein sequence ID" value="KAK4771926.1"/>
    <property type="molecule type" value="Genomic_DNA"/>
</dbReference>
<organism evidence="1 2">
    <name type="scientific">Trapa natans</name>
    <name type="common">Water chestnut</name>
    <dbReference type="NCBI Taxonomy" id="22666"/>
    <lineage>
        <taxon>Eukaryota</taxon>
        <taxon>Viridiplantae</taxon>
        <taxon>Streptophyta</taxon>
        <taxon>Embryophyta</taxon>
        <taxon>Tracheophyta</taxon>
        <taxon>Spermatophyta</taxon>
        <taxon>Magnoliopsida</taxon>
        <taxon>eudicotyledons</taxon>
        <taxon>Gunneridae</taxon>
        <taxon>Pentapetalae</taxon>
        <taxon>rosids</taxon>
        <taxon>malvids</taxon>
        <taxon>Myrtales</taxon>
        <taxon>Lythraceae</taxon>
        <taxon>Trapa</taxon>
    </lineage>
</organism>
<accession>A0AAN7KRK2</accession>
<sequence>MAHKIQPLLKQTTRAHQVVSESFVFHSVDFLFQHRLRRRYGAHGVERIEVLLESIRSG</sequence>
<gene>
    <name evidence="1" type="ORF">SAY86_013701</name>
</gene>
<keyword evidence="2" id="KW-1185">Reference proteome</keyword>
<protein>
    <submittedName>
        <fullName evidence="1">Uncharacterized protein</fullName>
    </submittedName>
</protein>
<evidence type="ECO:0000313" key="2">
    <source>
        <dbReference type="Proteomes" id="UP001346149"/>
    </source>
</evidence>
<name>A0AAN7KRK2_TRANT</name>
<proteinExistence type="predicted"/>
<comment type="caution">
    <text evidence="1">The sequence shown here is derived from an EMBL/GenBank/DDBJ whole genome shotgun (WGS) entry which is preliminary data.</text>
</comment>